<keyword evidence="3" id="KW-1185">Reference proteome</keyword>
<evidence type="ECO:0000313" key="2">
    <source>
        <dbReference type="EMBL" id="PSN58868.1"/>
    </source>
</evidence>
<feature type="compositionally biased region" description="Pro residues" evidence="1">
    <location>
        <begin position="160"/>
        <end position="174"/>
    </location>
</feature>
<reference evidence="2 3" key="1">
    <citation type="journal article" date="2018" name="Front. Microbiol.">
        <title>Genome-Wide Analysis of Corynespora cassiicola Leaf Fall Disease Putative Effectors.</title>
        <authorList>
            <person name="Lopez D."/>
            <person name="Ribeiro S."/>
            <person name="Label P."/>
            <person name="Fumanal B."/>
            <person name="Venisse J.S."/>
            <person name="Kohler A."/>
            <person name="de Oliveira R.R."/>
            <person name="Labutti K."/>
            <person name="Lipzen A."/>
            <person name="Lail K."/>
            <person name="Bauer D."/>
            <person name="Ohm R.A."/>
            <person name="Barry K.W."/>
            <person name="Spatafora J."/>
            <person name="Grigoriev I.V."/>
            <person name="Martin F.M."/>
            <person name="Pujade-Renaud V."/>
        </authorList>
    </citation>
    <scope>NUCLEOTIDE SEQUENCE [LARGE SCALE GENOMIC DNA]</scope>
    <source>
        <strain evidence="2 3">Philippines</strain>
    </source>
</reference>
<gene>
    <name evidence="2" type="ORF">BS50DRAFT_682576</name>
</gene>
<dbReference type="AlphaFoldDB" id="A0A2T2N1E8"/>
<evidence type="ECO:0000313" key="3">
    <source>
        <dbReference type="Proteomes" id="UP000240883"/>
    </source>
</evidence>
<dbReference type="EMBL" id="KZ678186">
    <property type="protein sequence ID" value="PSN58868.1"/>
    <property type="molecule type" value="Genomic_DNA"/>
</dbReference>
<accession>A0A2T2N1E8</accession>
<organism evidence="2 3">
    <name type="scientific">Corynespora cassiicola Philippines</name>
    <dbReference type="NCBI Taxonomy" id="1448308"/>
    <lineage>
        <taxon>Eukaryota</taxon>
        <taxon>Fungi</taxon>
        <taxon>Dikarya</taxon>
        <taxon>Ascomycota</taxon>
        <taxon>Pezizomycotina</taxon>
        <taxon>Dothideomycetes</taxon>
        <taxon>Pleosporomycetidae</taxon>
        <taxon>Pleosporales</taxon>
        <taxon>Corynesporascaceae</taxon>
        <taxon>Corynespora</taxon>
    </lineage>
</organism>
<proteinExistence type="predicted"/>
<sequence length="214" mass="24407">MESDPFYFHVHPKDPYRFIIGSFMHQIINEIAGEDYDHTPGLLGSYISQALAKSLLNEFTLKSRLCEEALSLLKIKAKRQPQPDARYGRSLELLDLINNFVVVEIKEGKMAGVLRKYEFSQNTVKVYVEERGSMFEGEIPLKSWYAGRGYITPVGYQLPLLPPPPPPPPPPPSSPQQDTIEELVKRVQALEIQFQGFKEKVLDEFEIIAKSEIE</sequence>
<name>A0A2T2N1E8_CORCC</name>
<protein>
    <submittedName>
        <fullName evidence="2">Uncharacterized protein</fullName>
    </submittedName>
</protein>
<evidence type="ECO:0000256" key="1">
    <source>
        <dbReference type="SAM" id="MobiDB-lite"/>
    </source>
</evidence>
<feature type="region of interest" description="Disordered" evidence="1">
    <location>
        <begin position="158"/>
        <end position="178"/>
    </location>
</feature>
<dbReference type="Proteomes" id="UP000240883">
    <property type="component" value="Unassembled WGS sequence"/>
</dbReference>